<dbReference type="AlphaFoldDB" id="A0AB34I0C0"/>
<dbReference type="EMBL" id="JAIQCJ010000154">
    <property type="protein sequence ID" value="KAJ8797778.1"/>
    <property type="molecule type" value="Genomic_DNA"/>
</dbReference>
<evidence type="ECO:0000256" key="1">
    <source>
        <dbReference type="SAM" id="MobiDB-lite"/>
    </source>
</evidence>
<evidence type="ECO:0000313" key="2">
    <source>
        <dbReference type="EMBL" id="KAJ8797778.1"/>
    </source>
</evidence>
<proteinExistence type="predicted"/>
<gene>
    <name evidence="2" type="ORF">J1605_016980</name>
</gene>
<feature type="compositionally biased region" description="Low complexity" evidence="1">
    <location>
        <begin position="13"/>
        <end position="27"/>
    </location>
</feature>
<accession>A0AB34I0C0</accession>
<evidence type="ECO:0000313" key="3">
    <source>
        <dbReference type="Proteomes" id="UP001159641"/>
    </source>
</evidence>
<name>A0AB34I0C0_ESCRO</name>
<protein>
    <submittedName>
        <fullName evidence="2">Uncharacterized protein</fullName>
    </submittedName>
</protein>
<keyword evidence="3" id="KW-1185">Reference proteome</keyword>
<feature type="region of interest" description="Disordered" evidence="1">
    <location>
        <begin position="1"/>
        <end position="41"/>
    </location>
</feature>
<comment type="caution">
    <text evidence="2">The sequence shown here is derived from an EMBL/GenBank/DDBJ whole genome shotgun (WGS) entry which is preliminary data.</text>
</comment>
<sequence length="101" mass="10538">MGKGELGASGPERGSPLLRALRRGLPPHTSRDFLPAPLPRGCPAARTAASSLLGSLDARRAGAVRHRGGSRTPVSGPAWAVSSMEKLVSVEEAERKKRSSS</sequence>
<reference evidence="2 3" key="1">
    <citation type="submission" date="2022-11" db="EMBL/GenBank/DDBJ databases">
        <title>Whole genome sequence of Eschrichtius robustus ER-17-0199.</title>
        <authorList>
            <person name="Bruniche-Olsen A."/>
            <person name="Black A.N."/>
            <person name="Fields C.J."/>
            <person name="Walden K."/>
            <person name="Dewoody J.A."/>
        </authorList>
    </citation>
    <scope>NUCLEOTIDE SEQUENCE [LARGE SCALE GENOMIC DNA]</scope>
    <source>
        <strain evidence="2">ER-17-0199</strain>
        <tissue evidence="2">Blubber</tissue>
    </source>
</reference>
<dbReference type="Proteomes" id="UP001159641">
    <property type="component" value="Unassembled WGS sequence"/>
</dbReference>
<organism evidence="2 3">
    <name type="scientific">Eschrichtius robustus</name>
    <name type="common">California gray whale</name>
    <name type="synonym">Eschrichtius gibbosus</name>
    <dbReference type="NCBI Taxonomy" id="9764"/>
    <lineage>
        <taxon>Eukaryota</taxon>
        <taxon>Metazoa</taxon>
        <taxon>Chordata</taxon>
        <taxon>Craniata</taxon>
        <taxon>Vertebrata</taxon>
        <taxon>Euteleostomi</taxon>
        <taxon>Mammalia</taxon>
        <taxon>Eutheria</taxon>
        <taxon>Laurasiatheria</taxon>
        <taxon>Artiodactyla</taxon>
        <taxon>Whippomorpha</taxon>
        <taxon>Cetacea</taxon>
        <taxon>Mysticeti</taxon>
        <taxon>Eschrichtiidae</taxon>
        <taxon>Eschrichtius</taxon>
    </lineage>
</organism>